<proteinExistence type="inferred from homology"/>
<name>A0AAV5AG27_9AGAM</name>
<keyword evidence="3" id="KW-0645">Protease</keyword>
<sequence length="812" mass="91260">MSENAMDEEAVSLLNNEENSRPQSDSQLDNLVKGLEQKLAKAPESDPITTQTTTVTFTLPTSSVPLPTPTEAAVCMHPECISLAASIIDGMDTTKDPYGKWLEKNPLPAEKKAFGSFQQVQINNNLILTRILIDDKDIPSPDSETLGKLRKFYQSCLDVPRLNTLNNQPLLNVVDTIKKIFNGSSLVIDTLPSSRQRVFETDSRLKLTATLAYLHSRGINALFELSFDGDAAVDPNAMTLWFSQTELGLEAKVKEYYKDASVYEVYVSVLTRIFEVLKGEETPVIKLNYRNQRSFWPPFPWPPWGGDDDESDPKKTPRELAEAVVNFEARLAEVGLDPVSLQLDPMGTYNPVDHEELAELLPEIDFPIYWSSFAPRAFPSKIIVTYKKYLTSLSKLLSNTTSDVIEGYLVARTSLTLAQYLGPETDIWKAHRLLVETLTGISKGAVQNREEYCIDQVTDIDALGLAAGRFFALEAFSRESQVDTRNIVFNIIESFKESVSNLDWMDETSANAAAEKASNIRVNVGYPSTPNTESAQSIASYYSRLKIDEFDFFNNVLGSQLVPWHTRHIRHYTEMAVIGQTEGLRSFPGMFKALLFLAAFLTALIDLILFRPGYLKYGAFGAAASHELTHAFDPVGRYYDQNARLREWWSNATSEAFEERRSCLSRQYSSYTVDDGDGGIIHLNIDARYLTWCLTAALQGNLTSGEDIGDSGFIQAYRAWKKQYASSYENGYEYLLPGLNDFTREQLFFIAFARIWAENRTPQAARQSILTNPHTIPRYRTLGTLVNIPEFAEAFQCPVGSKVRLLSQFIQA</sequence>
<dbReference type="Gene3D" id="1.10.1380.10">
    <property type="entry name" value="Neutral endopeptidase , domain2"/>
    <property type="match status" value="1"/>
</dbReference>
<dbReference type="InterPro" id="IPR024079">
    <property type="entry name" value="MetalloPept_cat_dom_sf"/>
</dbReference>
<keyword evidence="13" id="KW-1185">Reference proteome</keyword>
<dbReference type="GO" id="GO:0016485">
    <property type="term" value="P:protein processing"/>
    <property type="evidence" value="ECO:0007669"/>
    <property type="project" value="TreeGrafter"/>
</dbReference>
<feature type="domain" description="Peptidase M13 N-terminal" evidence="11">
    <location>
        <begin position="99"/>
        <end position="527"/>
    </location>
</feature>
<keyword evidence="9" id="KW-0812">Transmembrane</keyword>
<gene>
    <name evidence="12" type="ORF">Clacol_006324</name>
</gene>
<accession>A0AAV5AG27</accession>
<evidence type="ECO:0000256" key="7">
    <source>
        <dbReference type="ARBA" id="ARBA00023049"/>
    </source>
</evidence>
<evidence type="ECO:0000259" key="10">
    <source>
        <dbReference type="Pfam" id="PF01431"/>
    </source>
</evidence>
<keyword evidence="4" id="KW-0479">Metal-binding</keyword>
<dbReference type="Pfam" id="PF05649">
    <property type="entry name" value="Peptidase_M13_N"/>
    <property type="match status" value="1"/>
</dbReference>
<dbReference type="PROSITE" id="PS51885">
    <property type="entry name" value="NEPRILYSIN"/>
    <property type="match status" value="1"/>
</dbReference>
<protein>
    <recommendedName>
        <fullName evidence="14">Endothelin-converting enzyme 1</fullName>
    </recommendedName>
</protein>
<dbReference type="PANTHER" id="PTHR11733:SF167">
    <property type="entry name" value="FI17812P1-RELATED"/>
    <property type="match status" value="1"/>
</dbReference>
<dbReference type="GO" id="GO:0005886">
    <property type="term" value="C:plasma membrane"/>
    <property type="evidence" value="ECO:0007669"/>
    <property type="project" value="TreeGrafter"/>
</dbReference>
<feature type="transmembrane region" description="Helical" evidence="9">
    <location>
        <begin position="590"/>
        <end position="610"/>
    </location>
</feature>
<keyword evidence="9" id="KW-1133">Transmembrane helix</keyword>
<evidence type="ECO:0000256" key="1">
    <source>
        <dbReference type="ARBA" id="ARBA00001947"/>
    </source>
</evidence>
<dbReference type="Proteomes" id="UP001050691">
    <property type="component" value="Unassembled WGS sequence"/>
</dbReference>
<reference evidence="12" key="1">
    <citation type="submission" date="2021-10" db="EMBL/GenBank/DDBJ databases">
        <title>De novo Genome Assembly of Clathrus columnatus (Basidiomycota, Fungi) Using Illumina and Nanopore Sequence Data.</title>
        <authorList>
            <person name="Ogiso-Tanaka E."/>
            <person name="Itagaki H."/>
            <person name="Hosoya T."/>
            <person name="Hosaka K."/>
        </authorList>
    </citation>
    <scope>NUCLEOTIDE SEQUENCE</scope>
    <source>
        <strain evidence="12">MO-923</strain>
    </source>
</reference>
<dbReference type="SUPFAM" id="SSF55486">
    <property type="entry name" value="Metalloproteases ('zincins'), catalytic domain"/>
    <property type="match status" value="1"/>
</dbReference>
<feature type="domain" description="Peptidase M13 C-terminal" evidence="10">
    <location>
        <begin position="599"/>
        <end position="803"/>
    </location>
</feature>
<evidence type="ECO:0000256" key="8">
    <source>
        <dbReference type="SAM" id="MobiDB-lite"/>
    </source>
</evidence>
<comment type="similarity">
    <text evidence="2">Belongs to the peptidase M13 family.</text>
</comment>
<keyword evidence="5" id="KW-0378">Hydrolase</keyword>
<dbReference type="InterPro" id="IPR000718">
    <property type="entry name" value="Peptidase_M13"/>
</dbReference>
<dbReference type="EMBL" id="BPWL01000007">
    <property type="protein sequence ID" value="GJJ12083.1"/>
    <property type="molecule type" value="Genomic_DNA"/>
</dbReference>
<evidence type="ECO:0000256" key="3">
    <source>
        <dbReference type="ARBA" id="ARBA00022670"/>
    </source>
</evidence>
<evidence type="ECO:0000313" key="12">
    <source>
        <dbReference type="EMBL" id="GJJ12083.1"/>
    </source>
</evidence>
<dbReference type="GO" id="GO:0046872">
    <property type="term" value="F:metal ion binding"/>
    <property type="evidence" value="ECO:0007669"/>
    <property type="project" value="UniProtKB-KW"/>
</dbReference>
<dbReference type="InterPro" id="IPR042089">
    <property type="entry name" value="Peptidase_M13_dom_2"/>
</dbReference>
<organism evidence="12 13">
    <name type="scientific">Clathrus columnatus</name>
    <dbReference type="NCBI Taxonomy" id="1419009"/>
    <lineage>
        <taxon>Eukaryota</taxon>
        <taxon>Fungi</taxon>
        <taxon>Dikarya</taxon>
        <taxon>Basidiomycota</taxon>
        <taxon>Agaricomycotina</taxon>
        <taxon>Agaricomycetes</taxon>
        <taxon>Phallomycetidae</taxon>
        <taxon>Phallales</taxon>
        <taxon>Clathraceae</taxon>
        <taxon>Clathrus</taxon>
    </lineage>
</organism>
<feature type="region of interest" description="Disordered" evidence="8">
    <location>
        <begin position="1"/>
        <end position="30"/>
    </location>
</feature>
<evidence type="ECO:0000256" key="6">
    <source>
        <dbReference type="ARBA" id="ARBA00022833"/>
    </source>
</evidence>
<dbReference type="CDD" id="cd08662">
    <property type="entry name" value="M13"/>
    <property type="match status" value="1"/>
</dbReference>
<evidence type="ECO:0000256" key="2">
    <source>
        <dbReference type="ARBA" id="ARBA00007357"/>
    </source>
</evidence>
<dbReference type="Gene3D" id="3.40.390.10">
    <property type="entry name" value="Collagenase (Catalytic Domain)"/>
    <property type="match status" value="1"/>
</dbReference>
<evidence type="ECO:0000259" key="11">
    <source>
        <dbReference type="Pfam" id="PF05649"/>
    </source>
</evidence>
<evidence type="ECO:0000256" key="4">
    <source>
        <dbReference type="ARBA" id="ARBA00022723"/>
    </source>
</evidence>
<feature type="compositionally biased region" description="Acidic residues" evidence="8">
    <location>
        <begin position="1"/>
        <end position="10"/>
    </location>
</feature>
<dbReference type="GO" id="GO:0004222">
    <property type="term" value="F:metalloendopeptidase activity"/>
    <property type="evidence" value="ECO:0007669"/>
    <property type="project" value="InterPro"/>
</dbReference>
<feature type="compositionally biased region" description="Polar residues" evidence="8">
    <location>
        <begin position="13"/>
        <end position="29"/>
    </location>
</feature>
<dbReference type="Pfam" id="PF01431">
    <property type="entry name" value="Peptidase_M13"/>
    <property type="match status" value="1"/>
</dbReference>
<dbReference type="AlphaFoldDB" id="A0AAV5AG27"/>
<comment type="cofactor">
    <cofactor evidence="1">
        <name>Zn(2+)</name>
        <dbReference type="ChEBI" id="CHEBI:29105"/>
    </cofactor>
</comment>
<evidence type="ECO:0000313" key="13">
    <source>
        <dbReference type="Proteomes" id="UP001050691"/>
    </source>
</evidence>
<dbReference type="InterPro" id="IPR008753">
    <property type="entry name" value="Peptidase_M13_N"/>
</dbReference>
<keyword evidence="6" id="KW-0862">Zinc</keyword>
<dbReference type="InterPro" id="IPR018497">
    <property type="entry name" value="Peptidase_M13_C"/>
</dbReference>
<evidence type="ECO:0000256" key="5">
    <source>
        <dbReference type="ARBA" id="ARBA00022801"/>
    </source>
</evidence>
<dbReference type="PANTHER" id="PTHR11733">
    <property type="entry name" value="ZINC METALLOPROTEASE FAMILY M13 NEPRILYSIN-RELATED"/>
    <property type="match status" value="1"/>
</dbReference>
<evidence type="ECO:0008006" key="14">
    <source>
        <dbReference type="Google" id="ProtNLM"/>
    </source>
</evidence>
<comment type="caution">
    <text evidence="12">The sequence shown here is derived from an EMBL/GenBank/DDBJ whole genome shotgun (WGS) entry which is preliminary data.</text>
</comment>
<keyword evidence="7" id="KW-0482">Metalloprotease</keyword>
<keyword evidence="9" id="KW-0472">Membrane</keyword>
<evidence type="ECO:0000256" key="9">
    <source>
        <dbReference type="SAM" id="Phobius"/>
    </source>
</evidence>